<dbReference type="Pfam" id="PF00672">
    <property type="entry name" value="HAMP"/>
    <property type="match status" value="1"/>
</dbReference>
<evidence type="ECO:0000256" key="1">
    <source>
        <dbReference type="ARBA" id="ARBA00022500"/>
    </source>
</evidence>
<dbReference type="GO" id="GO:0006935">
    <property type="term" value="P:chemotaxis"/>
    <property type="evidence" value="ECO:0007669"/>
    <property type="project" value="UniProtKB-KW"/>
</dbReference>
<feature type="transmembrane region" description="Helical" evidence="5">
    <location>
        <begin position="208"/>
        <end position="228"/>
    </location>
</feature>
<dbReference type="GO" id="GO:0004888">
    <property type="term" value="F:transmembrane signaling receptor activity"/>
    <property type="evidence" value="ECO:0007669"/>
    <property type="project" value="TreeGrafter"/>
</dbReference>
<evidence type="ECO:0000256" key="3">
    <source>
        <dbReference type="ARBA" id="ARBA00022989"/>
    </source>
</evidence>
<dbReference type="RefSeq" id="WP_163479275.1">
    <property type="nucleotide sequence ID" value="NZ_JAAGWE010000053.1"/>
</dbReference>
<organism evidence="7 8">
    <name type="scientific">Geodermatophilus normandii</name>
    <dbReference type="NCBI Taxonomy" id="1137989"/>
    <lineage>
        <taxon>Bacteria</taxon>
        <taxon>Bacillati</taxon>
        <taxon>Actinomycetota</taxon>
        <taxon>Actinomycetes</taxon>
        <taxon>Geodermatophilales</taxon>
        <taxon>Geodermatophilaceae</taxon>
        <taxon>Geodermatophilus</taxon>
    </lineage>
</organism>
<dbReference type="PANTHER" id="PTHR43531">
    <property type="entry name" value="PROTEIN ICFG"/>
    <property type="match status" value="1"/>
</dbReference>
<dbReference type="InterPro" id="IPR003660">
    <property type="entry name" value="HAMP_dom"/>
</dbReference>
<accession>A0A6P0GNV4</accession>
<evidence type="ECO:0000256" key="4">
    <source>
        <dbReference type="ARBA" id="ARBA00029447"/>
    </source>
</evidence>
<feature type="domain" description="HAMP" evidence="6">
    <location>
        <begin position="229"/>
        <end position="281"/>
    </location>
</feature>
<dbReference type="EMBL" id="JAAGWE010000053">
    <property type="protein sequence ID" value="NEM08993.1"/>
    <property type="molecule type" value="Genomic_DNA"/>
</dbReference>
<proteinExistence type="inferred from homology"/>
<evidence type="ECO:0000313" key="8">
    <source>
        <dbReference type="Proteomes" id="UP000471126"/>
    </source>
</evidence>
<comment type="caution">
    <text evidence="7">The sequence shown here is derived from an EMBL/GenBank/DDBJ whole genome shotgun (WGS) entry which is preliminary data.</text>
</comment>
<reference evidence="7 8" key="1">
    <citation type="submission" date="2019-12" db="EMBL/GenBank/DDBJ databases">
        <title>WGS of CPCC 203550 I12A-02606.</title>
        <authorList>
            <person name="Jiang Z."/>
        </authorList>
    </citation>
    <scope>NUCLEOTIDE SEQUENCE [LARGE SCALE GENOMIC DNA]</scope>
    <source>
        <strain evidence="7 8">I12A-02606</strain>
    </source>
</reference>
<evidence type="ECO:0000313" key="7">
    <source>
        <dbReference type="EMBL" id="NEM08993.1"/>
    </source>
</evidence>
<dbReference type="Proteomes" id="UP000471126">
    <property type="component" value="Unassembled WGS sequence"/>
</dbReference>
<keyword evidence="1" id="KW-0145">Chemotaxis</keyword>
<dbReference type="CDD" id="cd06225">
    <property type="entry name" value="HAMP"/>
    <property type="match status" value="1"/>
</dbReference>
<protein>
    <submittedName>
        <fullName evidence="7">HAMP domain-containing protein</fullName>
    </submittedName>
</protein>
<dbReference type="PANTHER" id="PTHR43531:SF11">
    <property type="entry name" value="METHYL-ACCEPTING CHEMOTAXIS PROTEIN 3"/>
    <property type="match status" value="1"/>
</dbReference>
<dbReference type="PROSITE" id="PS50885">
    <property type="entry name" value="HAMP"/>
    <property type="match status" value="1"/>
</dbReference>
<dbReference type="GO" id="GO:0007165">
    <property type="term" value="P:signal transduction"/>
    <property type="evidence" value="ECO:0007669"/>
    <property type="project" value="InterPro"/>
</dbReference>
<keyword evidence="3 5" id="KW-1133">Transmembrane helix</keyword>
<keyword evidence="2 5" id="KW-0812">Transmembrane</keyword>
<dbReference type="SMART" id="SM00304">
    <property type="entry name" value="HAMP"/>
    <property type="match status" value="1"/>
</dbReference>
<feature type="non-terminal residue" evidence="7">
    <location>
        <position position="311"/>
    </location>
</feature>
<dbReference type="GO" id="GO:0005886">
    <property type="term" value="C:plasma membrane"/>
    <property type="evidence" value="ECO:0007669"/>
    <property type="project" value="TreeGrafter"/>
</dbReference>
<sequence>MTIPTDARQSGARAGSSWWGDRGVTTKVLSTVALGAVVTGTVGLLGLQALGSTADSADALYEANLQGAVAAADVDGILSDIRVGTRNALLVATPQETQQTLAGVEALREDFDAALETYAAGGLDAQRQEIVDGVEATMADFATFQDSVLAPLALANDVRGWSAANDSQGAPLVASLTEDIQQLRDLEMEEAAAAAEGIRSDYESQRTLALVLMVAGIALTAGLGWFVARGMARQTKRVADVTAALATGDLTVRSGLTTRDELGQMGQALDAAVVELRGVMTSVVGAADAVAASSEELSASSAQISASAEET</sequence>
<gene>
    <name evidence="7" type="ORF">GCU54_23835</name>
</gene>
<dbReference type="AlphaFoldDB" id="A0A6P0GNV4"/>
<dbReference type="Gene3D" id="6.10.340.10">
    <property type="match status" value="1"/>
</dbReference>
<dbReference type="Pfam" id="PF12729">
    <property type="entry name" value="4HB_MCP_1"/>
    <property type="match status" value="1"/>
</dbReference>
<comment type="similarity">
    <text evidence="4">Belongs to the methyl-accepting chemotaxis (MCP) protein family.</text>
</comment>
<evidence type="ECO:0000256" key="2">
    <source>
        <dbReference type="ARBA" id="ARBA00022692"/>
    </source>
</evidence>
<name>A0A6P0GNV4_9ACTN</name>
<keyword evidence="5" id="KW-0472">Membrane</keyword>
<evidence type="ECO:0000256" key="5">
    <source>
        <dbReference type="SAM" id="Phobius"/>
    </source>
</evidence>
<dbReference type="InterPro" id="IPR051310">
    <property type="entry name" value="MCP_chemotaxis"/>
</dbReference>
<evidence type="ECO:0000259" key="6">
    <source>
        <dbReference type="PROSITE" id="PS50885"/>
    </source>
</evidence>
<dbReference type="InterPro" id="IPR024478">
    <property type="entry name" value="HlyB_4HB_MCP"/>
</dbReference>